<feature type="region of interest" description="Disordered" evidence="7">
    <location>
        <begin position="3046"/>
        <end position="3088"/>
    </location>
</feature>
<dbReference type="GO" id="GO:0005813">
    <property type="term" value="C:centrosome"/>
    <property type="evidence" value="ECO:0007669"/>
    <property type="project" value="UniProtKB-SubCell"/>
</dbReference>
<feature type="coiled-coil region" evidence="6">
    <location>
        <begin position="1723"/>
        <end position="1840"/>
    </location>
</feature>
<dbReference type="PANTHER" id="PTHR44981">
    <property type="entry name" value="PERICENTRIN-LIKE PROTEIN, ISOFORM F"/>
    <property type="match status" value="1"/>
</dbReference>
<feature type="compositionally biased region" description="Polar residues" evidence="7">
    <location>
        <begin position="3046"/>
        <end position="3066"/>
    </location>
</feature>
<feature type="compositionally biased region" description="Polar residues" evidence="7">
    <location>
        <begin position="4080"/>
        <end position="4091"/>
    </location>
</feature>
<feature type="compositionally biased region" description="Basic and acidic residues" evidence="7">
    <location>
        <begin position="1502"/>
        <end position="1515"/>
    </location>
</feature>
<evidence type="ECO:0000313" key="10">
    <source>
        <dbReference type="RefSeq" id="XP_032816482.1"/>
    </source>
</evidence>
<feature type="coiled-coil region" evidence="6">
    <location>
        <begin position="1899"/>
        <end position="2056"/>
    </location>
</feature>
<feature type="compositionally biased region" description="Basic and acidic residues" evidence="7">
    <location>
        <begin position="2502"/>
        <end position="2522"/>
    </location>
</feature>
<name>A0AAJ7TH57_PETMA</name>
<evidence type="ECO:0000256" key="7">
    <source>
        <dbReference type="SAM" id="MobiDB-lite"/>
    </source>
</evidence>
<feature type="region of interest" description="Disordered" evidence="7">
    <location>
        <begin position="1495"/>
        <end position="1515"/>
    </location>
</feature>
<feature type="region of interest" description="Disordered" evidence="7">
    <location>
        <begin position="3176"/>
        <end position="3197"/>
    </location>
</feature>
<keyword evidence="2" id="KW-0963">Cytoplasm</keyword>
<feature type="region of interest" description="Disordered" evidence="7">
    <location>
        <begin position="2457"/>
        <end position="2478"/>
    </location>
</feature>
<feature type="compositionally biased region" description="Polar residues" evidence="7">
    <location>
        <begin position="117"/>
        <end position="129"/>
    </location>
</feature>
<feature type="compositionally biased region" description="Low complexity" evidence="7">
    <location>
        <begin position="155"/>
        <end position="170"/>
    </location>
</feature>
<keyword evidence="5" id="KW-0206">Cytoskeleton</keyword>
<feature type="region of interest" description="Disordered" evidence="7">
    <location>
        <begin position="19"/>
        <end position="188"/>
    </location>
</feature>
<accession>A0AAJ7TH57</accession>
<feature type="region of interest" description="Disordered" evidence="7">
    <location>
        <begin position="4052"/>
        <end position="4117"/>
    </location>
</feature>
<feature type="coiled-coil region" evidence="6">
    <location>
        <begin position="1042"/>
        <end position="1069"/>
    </location>
</feature>
<feature type="region of interest" description="Disordered" evidence="7">
    <location>
        <begin position="2795"/>
        <end position="2816"/>
    </location>
</feature>
<dbReference type="RefSeq" id="XP_032816482.1">
    <property type="nucleotide sequence ID" value="XM_032960591.1"/>
</dbReference>
<feature type="coiled-coil region" evidence="6">
    <location>
        <begin position="3545"/>
        <end position="3586"/>
    </location>
</feature>
<dbReference type="KEGG" id="pmrn:116945911"/>
<feature type="compositionally biased region" description="Low complexity" evidence="7">
    <location>
        <begin position="4098"/>
        <end position="4111"/>
    </location>
</feature>
<dbReference type="GeneID" id="116945911"/>
<evidence type="ECO:0000256" key="1">
    <source>
        <dbReference type="ARBA" id="ARBA00004300"/>
    </source>
</evidence>
<proteinExistence type="predicted"/>
<feature type="coiled-coil region" evidence="6">
    <location>
        <begin position="2591"/>
        <end position="2632"/>
    </location>
</feature>
<feature type="region of interest" description="Disordered" evidence="7">
    <location>
        <begin position="2156"/>
        <end position="2179"/>
    </location>
</feature>
<feature type="compositionally biased region" description="Basic and acidic residues" evidence="7">
    <location>
        <begin position="3179"/>
        <end position="3188"/>
    </location>
</feature>
<feature type="coiled-coil region" evidence="6">
    <location>
        <begin position="1206"/>
        <end position="1265"/>
    </location>
</feature>
<feature type="coiled-coil region" evidence="6">
    <location>
        <begin position="784"/>
        <end position="825"/>
    </location>
</feature>
<feature type="compositionally biased region" description="Basic and acidic residues" evidence="7">
    <location>
        <begin position="2920"/>
        <end position="2930"/>
    </location>
</feature>
<feature type="coiled-coil region" evidence="6">
    <location>
        <begin position="2692"/>
        <end position="2764"/>
    </location>
</feature>
<protein>
    <submittedName>
        <fullName evidence="10">A-kinase anchor protein 9 isoform X1</fullName>
    </submittedName>
</protein>
<evidence type="ECO:0000256" key="6">
    <source>
        <dbReference type="SAM" id="Coils"/>
    </source>
</evidence>
<dbReference type="Pfam" id="PF10495">
    <property type="entry name" value="PACT_coil_coil"/>
    <property type="match status" value="1"/>
</dbReference>
<feature type="region of interest" description="Disordered" evidence="7">
    <location>
        <begin position="4148"/>
        <end position="4169"/>
    </location>
</feature>
<dbReference type="CTD" id="10142"/>
<feature type="coiled-coil region" evidence="6">
    <location>
        <begin position="854"/>
        <end position="920"/>
    </location>
</feature>
<dbReference type="InterPro" id="IPR019528">
    <property type="entry name" value="PACT_domain"/>
</dbReference>
<feature type="region of interest" description="Disordered" evidence="7">
    <location>
        <begin position="3225"/>
        <end position="3250"/>
    </location>
</feature>
<dbReference type="InterPro" id="IPR028745">
    <property type="entry name" value="AKAP9/Pericentrin"/>
</dbReference>
<dbReference type="GO" id="GO:0005737">
    <property type="term" value="C:cytoplasm"/>
    <property type="evidence" value="ECO:0007669"/>
    <property type="project" value="UniProtKB-ARBA"/>
</dbReference>
<feature type="coiled-coil region" evidence="6">
    <location>
        <begin position="3651"/>
        <end position="3756"/>
    </location>
</feature>
<feature type="coiled-coil region" evidence="6">
    <location>
        <begin position="324"/>
        <end position="435"/>
    </location>
</feature>
<dbReference type="GO" id="GO:0007165">
    <property type="term" value="P:signal transduction"/>
    <property type="evidence" value="ECO:0007669"/>
    <property type="project" value="InterPro"/>
</dbReference>
<evidence type="ECO:0000256" key="3">
    <source>
        <dbReference type="ARBA" id="ARBA00022553"/>
    </source>
</evidence>
<sequence length="4169" mass="468304">MEDEKERQRLLQAGKARLAAFQQQRREHQQEGGGSVEEEEEEKEGSERPTTRRNKKRSGKGGGAAPTAEREARGKQPHGAHTLRSGDSVSQQQTYVFKVSSSPEEALSGPEDEETQSSESVTEPSSPNELRTHRPRRSPAKGTRQQQQHGQVAEQLSPLSTGGSPSPQSPRHNARPPAGIAPPLQRVHTTSPPMFVAVAEDTVDGTEVKGQPFLQKDNIETQLSEEQVKEVHAAIQQRDAIITQLSANLQQAVRSRDAVQHEALTLSTTVHGLQQQLLEASETLKKSRHGNLAAELQQAHEQISLYQETINEQGHAMQEHAARAAHHEQQLALIRTKLEDSEKTLKEKDVVLTGCKESIKEKENLIGELSGRMNEKEKNIIELSKKMREREDALAQLVQRVEVSEQNNAKLQETLQLTERDGEKMRNELSTIKQREMKTSSEIKTLMGTMEQMQKQHQGSSEAELMQRIEAELQRKLDRLRTEMDETHGLQIAQMKQQMREQHKREIEELNTIHRSELDKMSSIPVSHMVDEEQVDLLNSAINELNIKLRESHVQRDQLKQEYARREEEYKNEVSGVERRHEQKVLELRYQLSQAHEQVQNLSNKHTAGEQHSKEVELLTAALKELRAQVAEMNAAKMELQSKYEQEVMNYQIKLEMMEREKDAVLDRMAESQEAELERLRTELMFSHEEELRALKDTLAKKHLQEQDTLKVKQKQQVDHLQSEMDTKNAAIRAKCHELSAEKAGLLVEVSTMKSDIENLKKGQGDDEDMIKQIEMLKAEVGTLRSVQKDLHERELQMKELQAANKQVIAAREKLEQQLADLQKAVPQRNDVDILSPTDLEESSSRIPALVEQCSMLEKQLRALKKINETAKQTEYQLREELEKQHNTFVFSERNFEVNMQELREEHEQVLKEKSLIEVKLEVQMDEVKTLKSELLQITLSAVDTCATESGGMVVVESRKSQDLSATFVEKDSVELMEKMQVVERERDHLVEEKALLLRMIEDHDTEVASLKAQHKTELTKLEETFCTEKQQEIIGIRQALEAEHKQNMNQLQVRQETLLREKEEALHAAFLNQTQEIQAEHALQREATRIVLTQMHAAQQELLLEEPGPAAQGTPVVVAAHGSGSTRADGPLEPPTAEGHTHESPAREGQALDTTLTIASTMLTTAGPSNMQMLTDSHQQRVSVPGGGEEEGKRHQEVVELRTSVRLLEEELAELRGCAQQQRLEKSALEQEFLELRVCKEEEVDRLRAQLEGSRASRQELSELKTQLQARCGRLAELESVRQEQGALLAQLGAAQEETERHARDKQILQQELQRLRSHGLLAESTLKVVPHQAAILSLGPPCTAASPVRSMDDDLQEAMTSIPEDRKEMALPVNSEVSDSTLDLAVASGIEGPTLSLIEGEPRTQPEVNMGHRDDWDKTWQRQLELQHQQQLLALRAQLEYEQQEAMEKLMLQHQDELLLHTAKVIVDMSVQVAVHQEAERLAATEEAWKVQSHGSLQAEKQDEPDRSETPLRTAGKEMDLLSTAVEEQKAEVSGASEAESGDSGVARSVSQALHDATFRFPKEDKALLEEVFKEHVNMVKHLKSECGRLKDQCLKLQEQLVSELDSLCTSLNETHQRDMENVRALLTVEHQKEAASLKEAHSKDLDDLRSSLKEQHKYEVEKVMVAVKEAQHMELQSLRSFLGEMQDRRQLGENVLWPHGAVYCSSEEYTSVEALCAGLVKQHAGEMEKLKREQKELLQELQESFNQKLANLQVAHAAETDAQSALEVAALKEAQEEEVKALTQQLEAQCEKHVCKAVQKLRGEHREELEALLVAHEEELKEQAEKLGRQHSQALQKAVGGLRSENAALAAHSTQLQQAHQAERAAMQQEFEQRLEHVRAQLHDGTQAEQRRVKQNERSQEDLMHVQAQLECKQEAMDRMSEELTRVQEELKLNQVEMEQNQVDLEHVQEKLMHVQAELERKQVEQERMQAELERTKRETEHKQEEMEHVQAEAARREAQLVAEWTEKLYKESGQQESVQQLRKELDTLQEKLHSRSSELEQLLQRRERENEEGGNLLGLMRTDLDRLQSERANTVRANEHLLHVLSEVVRRVLSSEESIARRVSALMAPAPEHAGTSAQVPAGSVLDVEEGVASSASPRTLSGYRIPVEGADEGEWHEGQMDETSSARSAATDEGLELSQRLSESIFSGPELETAGEELVLGSSARLQAATSRLLDLLAELSRQLEQARAAETELVSECSRRTHDAAGLAERLAHEAKAREQLALELHKAEGLLEGYVAEKLSLQTALQEREASERALAGSLEAARGRLTELETEQQQLDEERRLLERQRHAMAASATGAQMVSVGPGDGSAPPGLLHETEKMAQEKRRVEQQAERGAQELHGRLRALEVALDEALVRNAELEKERHAEASDLQQQVLALEKQLKHHRQFMEEQAADREHEREEFQQEIKRLEGQLKQQNKATPAERASREIQGLQDQVEGLEEAVRVRRAREAELLREHSEQRSALSDRAEEAERQAQRATAQLQQQLLSLQQARDDLAQDNEALQQQQYAQLTRISALQAEVDEHRHRSTTPAPPGAVSMSSTDAATLRHQLQEEKEANERKSKEITHLEEQLEQFREELLNKSEETGQLQMQLEIQRKQAGHATQLQQGNTHMKKVELSEAEDGGGDRRTGKKEQVHLSLPDALLQEKNAEIDQLTLQVQQLTHALQAAPPSQALQDENEELRAEVRCLRSDVDRLRRQHEEELERTHEVIARMQRELPHAEATLRAPQPHADSLLSEMEQHSLEALAGDQPGQSQAQPSGGPCTPEEQLADNANEQEKKQVLEEALRKLEALKETYEVVVEEHRLLKLQLAERDNDKSALTEQLGELQRTVAFQAAAEEEKAAAQHDAAEALQAQVQQLLKQLEEQQQLVERQAEARTHRQQEISATAAEEKRQLEEELAKVRSELGVVSMSMEEQTLALAALSAQMESSTHLADARTAEAAGLAERLQEEGAAMAELRQQTEELRATITEKEDSVQQLSGECERLQQELKRQIEEVTSLTVSSRPASTRPAGTQTEAGENVTEEGECSDRSSSLASESSSLGLGMASKAGAMVEAHSSVERMRFPVSPSASTLGGSTLSPLTLSHHISLPGESEYESLSCNLKRELDMADHLDSRLVAHLQHQQLQAFGSDERSSERDSPSVFEASSLSEPALSTPLQDILTVLHWESEKVLALSENTQRPAREPLEGADAQQGAGTGPGVTSTWLQEKRVLLQNIAALKELLAQVSKQPGHEDAAESDWRGEFIRALLATFDAERRMLLVSSAAQPPLGHAPTHGTPAQQLLQLVSNMERMETSVLAGLEAAERASLLSELGTLRSEGRVAALQHQEEAHRLQADMASQQDQSAVSTGALKRQVELLECKLQQEQAVGAELQTELGMERSHGATLQREAAHERERAATLEGQLARLQAELDSAVGTWHQHAAQAQALLAELQEKEGEISRLREALSASRVGLAQERRSGADAQPCGLESQGDAGTAFTQLHVALEKATAHSTQLSSTLEQEREAAVRHQRDLEAERNSLKLRLTQLQAALAAEKQHVGELQVALTAELDQREKAPSGSVARAVDDLCSGDSGEERAAAPERVLVEEREVAAHHERGLREEVEGLKADVAHAGRELEQERRECKQLRRVVQELQAQLEEAAEALRQEKQLSARTLASVRAAKEEQRSVQERCRLEHVVHIEQQEQELRRARQRLLELEECCRREQQMVLELRQTVTSQRSMGSSPPTLPPVSLQGFAGTSLENTMQRLQLLVLRVHELVTRIGNRLMVLLGDGSDEELEQMQRSLNDLSNELRQMQSTLPGSTKGTGRVSLELSERLLQQNSELTGLVSLLTQEKEDLRSALTCLQQDARRQQQQRGVALGVTESQRLAEWLKEKLSLQAALQESETEVTRLRAQQQREALRRGSPQPDVSNSKMQHLYGRYLKAESFRKALVYQKRYLLLLLGGFRDCEQATLALIARMGAFPSQTDTRPPGAHSRAFTRFRSAVRVVIAISRLRFMVRKWQRATRSHSPMDRGGGSASDGSVRAESPRLLSTSSAINSPPTRDRPHAASSRSTRQQAASSPLAQHMSLSPAHVTYTSQTQDPERSLTDYIGRLEALQHRLGGLQPGSPSSRYRLSSRR</sequence>
<evidence type="ECO:0000256" key="5">
    <source>
        <dbReference type="ARBA" id="ARBA00023212"/>
    </source>
</evidence>
<feature type="domain" description="Pericentrin/AKAP-450 centrosomal targeting" evidence="8">
    <location>
        <begin position="3970"/>
        <end position="4051"/>
    </location>
</feature>
<reference evidence="10" key="1">
    <citation type="submission" date="2025-08" db="UniProtKB">
        <authorList>
            <consortium name="RefSeq"/>
        </authorList>
    </citation>
    <scope>IDENTIFICATION</scope>
    <source>
        <tissue evidence="10">Sperm</tissue>
    </source>
</reference>
<dbReference type="Proteomes" id="UP001318040">
    <property type="component" value="Chromosome 2"/>
</dbReference>
<feature type="coiled-coil region" evidence="6">
    <location>
        <begin position="2211"/>
        <end position="2242"/>
    </location>
</feature>
<feature type="region of interest" description="Disordered" evidence="7">
    <location>
        <begin position="2568"/>
        <end position="2590"/>
    </location>
</feature>
<evidence type="ECO:0000256" key="2">
    <source>
        <dbReference type="ARBA" id="ARBA00022490"/>
    </source>
</evidence>
<organism evidence="9 10">
    <name type="scientific">Petromyzon marinus</name>
    <name type="common">Sea lamprey</name>
    <dbReference type="NCBI Taxonomy" id="7757"/>
    <lineage>
        <taxon>Eukaryota</taxon>
        <taxon>Metazoa</taxon>
        <taxon>Chordata</taxon>
        <taxon>Craniata</taxon>
        <taxon>Vertebrata</taxon>
        <taxon>Cyclostomata</taxon>
        <taxon>Hyperoartia</taxon>
        <taxon>Petromyzontiformes</taxon>
        <taxon>Petromyzontidae</taxon>
        <taxon>Petromyzon</taxon>
    </lineage>
</organism>
<feature type="region of interest" description="Disordered" evidence="7">
    <location>
        <begin position="2919"/>
        <end position="2940"/>
    </location>
</feature>
<feature type="coiled-coil region" evidence="6">
    <location>
        <begin position="463"/>
        <end position="690"/>
    </location>
</feature>
<keyword evidence="3" id="KW-0597">Phosphoprotein</keyword>
<comment type="subcellular location">
    <subcellularLocation>
        <location evidence="1">Cytoplasm</location>
        <location evidence="1">Cytoskeleton</location>
        <location evidence="1">Microtubule organizing center</location>
        <location evidence="1">Centrosome</location>
    </subcellularLocation>
</comment>
<evidence type="ECO:0000256" key="4">
    <source>
        <dbReference type="ARBA" id="ARBA00023054"/>
    </source>
</evidence>
<feature type="coiled-coil region" evidence="6">
    <location>
        <begin position="3820"/>
        <end position="3847"/>
    </location>
</feature>
<feature type="region of interest" description="Disordered" evidence="7">
    <location>
        <begin position="2502"/>
        <end position="2524"/>
    </location>
</feature>
<feature type="compositionally biased region" description="Low complexity" evidence="7">
    <location>
        <begin position="4158"/>
        <end position="4169"/>
    </location>
</feature>
<dbReference type="PANTHER" id="PTHR44981:SF2">
    <property type="entry name" value="PERICENTRIN-LIKE PROTEIN, ISOFORM F"/>
    <property type="match status" value="1"/>
</dbReference>
<keyword evidence="9" id="KW-1185">Reference proteome</keyword>
<evidence type="ECO:0000259" key="8">
    <source>
        <dbReference type="Pfam" id="PF10495"/>
    </source>
</evidence>
<feature type="region of interest" description="Disordered" evidence="7">
    <location>
        <begin position="1122"/>
        <end position="1151"/>
    </location>
</feature>
<feature type="coiled-coil region" evidence="6">
    <location>
        <begin position="3372"/>
        <end position="3494"/>
    </location>
</feature>
<feature type="compositionally biased region" description="Low complexity" evidence="7">
    <location>
        <begin position="2795"/>
        <end position="2810"/>
    </location>
</feature>
<feature type="region of interest" description="Disordered" evidence="7">
    <location>
        <begin position="2335"/>
        <end position="2360"/>
    </location>
</feature>
<gene>
    <name evidence="10" type="primary">AKAP9</name>
</gene>
<dbReference type="GO" id="GO:0060090">
    <property type="term" value="F:molecular adaptor activity"/>
    <property type="evidence" value="ECO:0007669"/>
    <property type="project" value="InterPro"/>
</dbReference>
<evidence type="ECO:0000313" key="9">
    <source>
        <dbReference type="Proteomes" id="UP001318040"/>
    </source>
</evidence>
<feature type="compositionally biased region" description="Low complexity" evidence="7">
    <location>
        <begin position="1534"/>
        <end position="1549"/>
    </location>
</feature>
<feature type="compositionally biased region" description="Polar residues" evidence="7">
    <location>
        <begin position="85"/>
        <end position="103"/>
    </location>
</feature>
<feature type="coiled-coil region" evidence="6">
    <location>
        <begin position="2820"/>
        <end position="2850"/>
    </location>
</feature>
<feature type="region of interest" description="Disordered" evidence="7">
    <location>
        <begin position="1532"/>
        <end position="1551"/>
    </location>
</feature>
<feature type="coiled-coil region" evidence="6">
    <location>
        <begin position="3877"/>
        <end position="3944"/>
    </location>
</feature>
<keyword evidence="4 6" id="KW-0175">Coiled coil</keyword>